<sequence>MTDSVTGLTQFVHALVSALPLPPELKWHVEGAFWAVRRSFLNLAPSVAAVQLTGQSGDPVSGRVDATDPEGDAIVYRLVTGPKFGTVALADDGSYVYTPGAGFAGVDSFAIAAQDTGLHLNLFDPFRRATDAAVLMNQGAITFAFHYAVGDEAWTPEARERLLVVAHDLANHFVVTTPVTLDYDVTSSASPTSLASAGSDLISDAAGFFRTIVQNKLLSGIDSNAGAADGQINWNWANYTWALGDTVPAGAYDFTSTVMHELLHSFGFLSYIGQAGENTGRTWTIYDGFVVDQNGTRVIRGDYSFDTAFDANVTGGNGGLFLGGLGAVAGYGGALVPIYTPNPWESGSSMHHIDDATFTGDQQKLMNAQTDTGLGVRVLSPVELGILRDLGYTVVNQPVSIAAAAFGFLFVRRMRRRP</sequence>
<evidence type="ECO:0000313" key="3">
    <source>
        <dbReference type="Proteomes" id="UP000178953"/>
    </source>
</evidence>
<evidence type="ECO:0000313" key="2">
    <source>
        <dbReference type="EMBL" id="OFJ53965.1"/>
    </source>
</evidence>
<dbReference type="Pfam" id="PF17963">
    <property type="entry name" value="Big_9"/>
    <property type="match status" value="1"/>
</dbReference>
<keyword evidence="1" id="KW-1133">Transmembrane helix</keyword>
<keyword evidence="3" id="KW-1185">Reference proteome</keyword>
<evidence type="ECO:0000256" key="1">
    <source>
        <dbReference type="SAM" id="Phobius"/>
    </source>
</evidence>
<dbReference type="Gene3D" id="2.60.40.3440">
    <property type="match status" value="1"/>
</dbReference>
<reference evidence="2 3" key="1">
    <citation type="submission" date="2016-09" db="EMBL/GenBank/DDBJ databases">
        <title>genome sequence of Mycobacterium sp. 739 SCH.</title>
        <authorList>
            <person name="Greninger A.L."/>
            <person name="Qin X."/>
            <person name="Jerome K."/>
            <person name="Vora S."/>
            <person name="Quinn K."/>
        </authorList>
    </citation>
    <scope>NUCLEOTIDE SEQUENCE [LARGE SCALE GENOMIC DNA]</scope>
    <source>
        <strain evidence="2 3">SCH</strain>
    </source>
</reference>
<dbReference type="EMBL" id="MCHX01000018">
    <property type="protein sequence ID" value="OFJ53965.1"/>
    <property type="molecule type" value="Genomic_DNA"/>
</dbReference>
<feature type="transmembrane region" description="Helical" evidence="1">
    <location>
        <begin position="390"/>
        <end position="411"/>
    </location>
</feature>
<keyword evidence="1" id="KW-0812">Transmembrane</keyword>
<dbReference type="AlphaFoldDB" id="A0A1E8Q674"/>
<comment type="caution">
    <text evidence="2">The sequence shown here is derived from an EMBL/GenBank/DDBJ whole genome shotgun (WGS) entry which is preliminary data.</text>
</comment>
<organism evidence="2 3">
    <name type="scientific">Mycolicibacterium grossiae</name>
    <dbReference type="NCBI Taxonomy" id="1552759"/>
    <lineage>
        <taxon>Bacteria</taxon>
        <taxon>Bacillati</taxon>
        <taxon>Actinomycetota</taxon>
        <taxon>Actinomycetes</taxon>
        <taxon>Mycobacteriales</taxon>
        <taxon>Mycobacteriaceae</taxon>
        <taxon>Mycolicibacterium</taxon>
    </lineage>
</organism>
<dbReference type="Proteomes" id="UP000178953">
    <property type="component" value="Unassembled WGS sequence"/>
</dbReference>
<protein>
    <submittedName>
        <fullName evidence="2">Uncharacterized protein</fullName>
    </submittedName>
</protein>
<accession>A0A1E8Q674</accession>
<proteinExistence type="predicted"/>
<name>A0A1E8Q674_9MYCO</name>
<keyword evidence="1" id="KW-0472">Membrane</keyword>
<gene>
    <name evidence="2" type="ORF">BEL07_09785</name>
</gene>